<protein>
    <recommendedName>
        <fullName evidence="6">NlpC/P60 domain-containing protein</fullName>
    </recommendedName>
</protein>
<dbReference type="Proteomes" id="UP000050864">
    <property type="component" value="Unassembled WGS sequence"/>
</dbReference>
<comment type="similarity">
    <text evidence="1">Belongs to the peptidase C40 family.</text>
</comment>
<evidence type="ECO:0000256" key="3">
    <source>
        <dbReference type="ARBA" id="ARBA00022801"/>
    </source>
</evidence>
<proteinExistence type="inferred from homology"/>
<dbReference type="InterPro" id="IPR051202">
    <property type="entry name" value="Peptidase_C40"/>
</dbReference>
<evidence type="ECO:0000256" key="4">
    <source>
        <dbReference type="ARBA" id="ARBA00022807"/>
    </source>
</evidence>
<evidence type="ECO:0000313" key="8">
    <source>
        <dbReference type="Proteomes" id="UP000050864"/>
    </source>
</evidence>
<comment type="caution">
    <text evidence="7">The sequence shown here is derived from an EMBL/GenBank/DDBJ whole genome shotgun (WGS) entry which is preliminary data.</text>
</comment>
<name>A0A0R0C9W3_9GAMM</name>
<dbReference type="OrthoDB" id="9807055at2"/>
<evidence type="ECO:0000256" key="2">
    <source>
        <dbReference type="ARBA" id="ARBA00022670"/>
    </source>
</evidence>
<feature type="domain" description="NlpC/P60" evidence="6">
    <location>
        <begin position="121"/>
        <end position="247"/>
    </location>
</feature>
<dbReference type="InterPro" id="IPR038765">
    <property type="entry name" value="Papain-like_cys_pep_sf"/>
</dbReference>
<evidence type="ECO:0000313" key="7">
    <source>
        <dbReference type="EMBL" id="KRG62657.1"/>
    </source>
</evidence>
<gene>
    <name evidence="7" type="ORF">ABB26_15340</name>
</gene>
<keyword evidence="2" id="KW-0645">Protease</keyword>
<dbReference type="EMBL" id="LDJI01000029">
    <property type="protein sequence ID" value="KRG62657.1"/>
    <property type="molecule type" value="Genomic_DNA"/>
</dbReference>
<evidence type="ECO:0000256" key="5">
    <source>
        <dbReference type="SAM" id="SignalP"/>
    </source>
</evidence>
<dbReference type="GO" id="GO:0008234">
    <property type="term" value="F:cysteine-type peptidase activity"/>
    <property type="evidence" value="ECO:0007669"/>
    <property type="project" value="UniProtKB-KW"/>
</dbReference>
<organism evidence="7 8">
    <name type="scientific">Stenotrophomonas humi</name>
    <dbReference type="NCBI Taxonomy" id="405444"/>
    <lineage>
        <taxon>Bacteria</taxon>
        <taxon>Pseudomonadati</taxon>
        <taxon>Pseudomonadota</taxon>
        <taxon>Gammaproteobacteria</taxon>
        <taxon>Lysobacterales</taxon>
        <taxon>Lysobacteraceae</taxon>
        <taxon>Stenotrophomonas</taxon>
    </lineage>
</organism>
<reference evidence="7 8" key="1">
    <citation type="submission" date="2015-05" db="EMBL/GenBank/DDBJ databases">
        <title>Genome sequencing and analysis of members of genus Stenotrophomonas.</title>
        <authorList>
            <person name="Patil P.P."/>
            <person name="Midha S."/>
            <person name="Patil P.B."/>
        </authorList>
    </citation>
    <scope>NUCLEOTIDE SEQUENCE [LARGE SCALE GENOMIC DNA]</scope>
    <source>
        <strain evidence="7 8">DSM 18929</strain>
    </source>
</reference>
<keyword evidence="5" id="KW-0732">Signal</keyword>
<dbReference type="PROSITE" id="PS51935">
    <property type="entry name" value="NLPC_P60"/>
    <property type="match status" value="1"/>
</dbReference>
<feature type="chain" id="PRO_5006393703" description="NlpC/P60 domain-containing protein" evidence="5">
    <location>
        <begin position="38"/>
        <end position="248"/>
    </location>
</feature>
<keyword evidence="4" id="KW-0788">Thiol protease</keyword>
<dbReference type="SUPFAM" id="SSF54001">
    <property type="entry name" value="Cysteine proteinases"/>
    <property type="match status" value="1"/>
</dbReference>
<dbReference type="PANTHER" id="PTHR47053">
    <property type="entry name" value="MUREIN DD-ENDOPEPTIDASE MEPH-RELATED"/>
    <property type="match status" value="1"/>
</dbReference>
<dbReference type="STRING" id="405444.ABB26_15340"/>
<evidence type="ECO:0000256" key="1">
    <source>
        <dbReference type="ARBA" id="ARBA00007074"/>
    </source>
</evidence>
<dbReference type="InterPro" id="IPR000064">
    <property type="entry name" value="NLP_P60_dom"/>
</dbReference>
<dbReference type="RefSeq" id="WP_057635574.1">
    <property type="nucleotide sequence ID" value="NZ_LDJI01000029.1"/>
</dbReference>
<evidence type="ECO:0000259" key="6">
    <source>
        <dbReference type="PROSITE" id="PS51935"/>
    </source>
</evidence>
<dbReference type="PANTHER" id="PTHR47053:SF1">
    <property type="entry name" value="MUREIN DD-ENDOPEPTIDASE MEPH-RELATED"/>
    <property type="match status" value="1"/>
</dbReference>
<dbReference type="Gene3D" id="3.90.1720.10">
    <property type="entry name" value="endopeptidase domain like (from Nostoc punctiforme)"/>
    <property type="match status" value="1"/>
</dbReference>
<dbReference type="Pfam" id="PF00877">
    <property type="entry name" value="NLPC_P60"/>
    <property type="match status" value="1"/>
</dbReference>
<sequence length="248" mass="26164">MTTDNTSYPGQPKTVSPSIRRLLCAVALAVASLPAFAQSAAETETTAKPAPARAEAQRSKADAAATATLAALLPHLAASDTIPLMDRSAMFAGDLSRLISAYDASKGVSAATEAALANDADGKVQSVLRRAMTLLGTPYRWGGTSPDAGFDCSGLVGYVFRTALGIELPRVSREMASQASSELIRDRSALAAGDLVFFGRRGRVDHVGIYVGEGRFLHAPSTGKDVRTDTLLTGYWSDKFMQARRVPL</sequence>
<accession>A0A0R0C9W3</accession>
<feature type="signal peptide" evidence="5">
    <location>
        <begin position="1"/>
        <end position="37"/>
    </location>
</feature>
<dbReference type="PATRIC" id="fig|405444.3.peg.2178"/>
<dbReference type="AlphaFoldDB" id="A0A0R0C9W3"/>
<dbReference type="GO" id="GO:0006508">
    <property type="term" value="P:proteolysis"/>
    <property type="evidence" value="ECO:0007669"/>
    <property type="project" value="UniProtKB-KW"/>
</dbReference>
<keyword evidence="3" id="KW-0378">Hydrolase</keyword>
<keyword evidence="8" id="KW-1185">Reference proteome</keyword>